<evidence type="ECO:0000313" key="2">
    <source>
        <dbReference type="EMBL" id="SDK73437.1"/>
    </source>
</evidence>
<evidence type="ECO:0000313" key="3">
    <source>
        <dbReference type="Proteomes" id="UP000198629"/>
    </source>
</evidence>
<dbReference type="SUPFAM" id="SSF88723">
    <property type="entry name" value="PIN domain-like"/>
    <property type="match status" value="1"/>
</dbReference>
<dbReference type="AlphaFoldDB" id="A0A1G9EBI3"/>
<sequence>MCYVDTSVIVAMLTHEPKSLACIDWFKNQKQPPQSSDWLITEFNSAISLKLRTGQLQTDQALAILQTFETLINGGIKLLPINREIYSQAGALICSNPNLRAGDALHISVALGAGIKEFVTLDNNQAKAAQAIGFNCEVI</sequence>
<gene>
    <name evidence="2" type="ORF">SAMN05192566_2279</name>
</gene>
<dbReference type="Pfam" id="PF01850">
    <property type="entry name" value="PIN"/>
    <property type="match status" value="1"/>
</dbReference>
<dbReference type="OrthoDB" id="557780at2"/>
<proteinExistence type="predicted"/>
<dbReference type="STRING" id="492660.SAMN05192566_2279"/>
<dbReference type="RefSeq" id="WP_091472255.1">
    <property type="nucleotide sequence ID" value="NZ_FNFX01000004.1"/>
</dbReference>
<name>A0A1G9EBI3_9PROT</name>
<organism evidence="2 3">
    <name type="scientific">Methylophilus rhizosphaerae</name>
    <dbReference type="NCBI Taxonomy" id="492660"/>
    <lineage>
        <taxon>Bacteria</taxon>
        <taxon>Pseudomonadati</taxon>
        <taxon>Pseudomonadota</taxon>
        <taxon>Betaproteobacteria</taxon>
        <taxon>Nitrosomonadales</taxon>
        <taxon>Methylophilaceae</taxon>
        <taxon>Methylophilus</taxon>
    </lineage>
</organism>
<reference evidence="3" key="1">
    <citation type="submission" date="2016-10" db="EMBL/GenBank/DDBJ databases">
        <authorList>
            <person name="Varghese N."/>
            <person name="Submissions S."/>
        </authorList>
    </citation>
    <scope>NUCLEOTIDE SEQUENCE [LARGE SCALE GENOMIC DNA]</scope>
    <source>
        <strain evidence="3">CBMB127</strain>
    </source>
</reference>
<keyword evidence="3" id="KW-1185">Reference proteome</keyword>
<dbReference type="EMBL" id="FNFX01000004">
    <property type="protein sequence ID" value="SDK73437.1"/>
    <property type="molecule type" value="Genomic_DNA"/>
</dbReference>
<dbReference type="InterPro" id="IPR029060">
    <property type="entry name" value="PIN-like_dom_sf"/>
</dbReference>
<dbReference type="CDD" id="cd09874">
    <property type="entry name" value="PIN_MT3492-like"/>
    <property type="match status" value="1"/>
</dbReference>
<accession>A0A1G9EBI3</accession>
<protein>
    <recommendedName>
        <fullName evidence="1">PIN domain-containing protein</fullName>
    </recommendedName>
</protein>
<dbReference type="Proteomes" id="UP000198629">
    <property type="component" value="Unassembled WGS sequence"/>
</dbReference>
<dbReference type="InterPro" id="IPR002716">
    <property type="entry name" value="PIN_dom"/>
</dbReference>
<feature type="domain" description="PIN" evidence="1">
    <location>
        <begin position="3"/>
        <end position="129"/>
    </location>
</feature>
<dbReference type="Gene3D" id="3.40.50.1010">
    <property type="entry name" value="5'-nuclease"/>
    <property type="match status" value="1"/>
</dbReference>
<evidence type="ECO:0000259" key="1">
    <source>
        <dbReference type="Pfam" id="PF01850"/>
    </source>
</evidence>